<reference evidence="7 8" key="1">
    <citation type="submission" date="2016-04" db="EMBL/GenBank/DDBJ databases">
        <title>Genome sequence of Methanobrevibacter curvatus DSM 11111.</title>
        <authorList>
            <person name="Poehlein A."/>
            <person name="Seedorf H."/>
            <person name="Daniel R."/>
        </authorList>
    </citation>
    <scope>NUCLEOTIDE SEQUENCE [LARGE SCALE GENOMIC DNA]</scope>
    <source>
        <strain evidence="7 8">DSM 11111</strain>
    </source>
</reference>
<dbReference type="HAMAP" id="MF_01407">
    <property type="entry name" value="ORC1_type_DNA_replic_protein"/>
    <property type="match status" value="1"/>
</dbReference>
<keyword evidence="4 5" id="KW-0067">ATP-binding</keyword>
<protein>
    <recommendedName>
        <fullName evidence="5">ORC1-type DNA replication protein</fullName>
    </recommendedName>
</protein>
<proteinExistence type="inferred from homology"/>
<evidence type="ECO:0000256" key="2">
    <source>
        <dbReference type="ARBA" id="ARBA00022705"/>
    </source>
</evidence>
<evidence type="ECO:0000313" key="7">
    <source>
        <dbReference type="EMBL" id="KZX13193.1"/>
    </source>
</evidence>
<feature type="binding site" evidence="5">
    <location>
        <begin position="63"/>
        <end position="67"/>
    </location>
    <ligand>
        <name>ATP</name>
        <dbReference type="ChEBI" id="CHEBI:30616"/>
    </ligand>
</feature>
<keyword evidence="7" id="KW-0131">Cell cycle</keyword>
<keyword evidence="7" id="KW-0132">Cell division</keyword>
<dbReference type="EMBL" id="LWMV01000154">
    <property type="protein sequence ID" value="KZX13193.1"/>
    <property type="molecule type" value="Genomic_DNA"/>
</dbReference>
<evidence type="ECO:0000256" key="3">
    <source>
        <dbReference type="ARBA" id="ARBA00022741"/>
    </source>
</evidence>
<evidence type="ECO:0000259" key="6">
    <source>
        <dbReference type="SMART" id="SM01074"/>
    </source>
</evidence>
<dbReference type="InterPro" id="IPR050311">
    <property type="entry name" value="ORC1/CDC6"/>
</dbReference>
<accession>A0A166BDN8</accession>
<dbReference type="InterPro" id="IPR036390">
    <property type="entry name" value="WH_DNA-bd_sf"/>
</dbReference>
<feature type="domain" description="Cdc6 C-terminal" evidence="6">
    <location>
        <begin position="298"/>
        <end position="371"/>
    </location>
</feature>
<keyword evidence="3 5" id="KW-0547">Nucleotide-binding</keyword>
<comment type="similarity">
    <text evidence="1 5">Belongs to the CDC6/cdc18 family.</text>
</comment>
<keyword evidence="8" id="KW-1185">Reference proteome</keyword>
<dbReference type="Gene3D" id="1.10.8.60">
    <property type="match status" value="1"/>
</dbReference>
<sequence>MSIEDILMDGETVFRNHSAFNPDYMPVNYNFRDLQMEGMAISIRPALHNGRPVNTIILGQCATGKTTAIKKLFEKVEETSEKLVCCYINCQLNITRFGIFSQIYKKIFGHNPPETGIPFSRIYQHVMKHLADNNQGLLVALDDVNYLFQNQNVNKIFYDILRAYEEFPGVRTGIFAVLSDLEFRLNLEKNVNTVFSPQEIIFPLYKRNEVLKILNDRVKDGFYPNVMSDEIIEEITDYCFDSGDLRLGIDLLRITGNIAEAHGSRKIEQKHLDEAIASNISINLENTISTLNDKEKKLLKIIALKKDTISTGELSKEFQSKSNLSHSSFNRSLKKLEFLRLVDTKYKGKGSRGQSREVILRFNPDEICRCIL</sequence>
<dbReference type="PANTHER" id="PTHR10763">
    <property type="entry name" value="CELL DIVISION CONTROL PROTEIN 6-RELATED"/>
    <property type="match status" value="1"/>
</dbReference>
<dbReference type="PATRIC" id="fig|49547.3.peg.780"/>
<evidence type="ECO:0000256" key="5">
    <source>
        <dbReference type="HAMAP-Rule" id="MF_01407"/>
    </source>
</evidence>
<dbReference type="InterPro" id="IPR015163">
    <property type="entry name" value="Cdc6_C"/>
</dbReference>
<name>A0A166BDN8_9EURY</name>
<evidence type="ECO:0000313" key="8">
    <source>
        <dbReference type="Proteomes" id="UP000077245"/>
    </source>
</evidence>
<dbReference type="AlphaFoldDB" id="A0A166BDN8"/>
<comment type="caution">
    <text evidence="7">The sequence shown here is derived from an EMBL/GenBank/DDBJ whole genome shotgun (WGS) entry which is preliminary data.</text>
</comment>
<dbReference type="SMART" id="SM01074">
    <property type="entry name" value="Cdc6_C"/>
    <property type="match status" value="1"/>
</dbReference>
<dbReference type="NCBIfam" id="TIGR02928">
    <property type="entry name" value="orc1/cdc6 family replication initiation protein"/>
    <property type="match status" value="1"/>
</dbReference>
<evidence type="ECO:0000256" key="4">
    <source>
        <dbReference type="ARBA" id="ARBA00022840"/>
    </source>
</evidence>
<dbReference type="InterPro" id="IPR055237">
    <property type="entry name" value="Cdc6_lid"/>
</dbReference>
<dbReference type="Proteomes" id="UP000077245">
    <property type="component" value="Unassembled WGS sequence"/>
</dbReference>
<organism evidence="7 8">
    <name type="scientific">Methanobrevibacter curvatus</name>
    <dbReference type="NCBI Taxonomy" id="49547"/>
    <lineage>
        <taxon>Archaea</taxon>
        <taxon>Methanobacteriati</taxon>
        <taxon>Methanobacteriota</taxon>
        <taxon>Methanomada group</taxon>
        <taxon>Methanobacteria</taxon>
        <taxon>Methanobacteriales</taxon>
        <taxon>Methanobacteriaceae</taxon>
        <taxon>Methanobrevibacter</taxon>
    </lineage>
</organism>
<dbReference type="STRING" id="49547.MBCUR_07200"/>
<dbReference type="RefSeq" id="WP_067090312.1">
    <property type="nucleotide sequence ID" value="NZ_LWMV01000154.1"/>
</dbReference>
<feature type="binding site" evidence="5">
    <location>
        <position position="217"/>
    </location>
    <ligand>
        <name>ATP</name>
        <dbReference type="ChEBI" id="CHEBI:30616"/>
    </ligand>
</feature>
<dbReference type="OrthoDB" id="53276at2157"/>
<dbReference type="NCBIfam" id="NF001624">
    <property type="entry name" value="PRK00411.1-2"/>
    <property type="match status" value="1"/>
</dbReference>
<dbReference type="SUPFAM" id="SSF52540">
    <property type="entry name" value="P-loop containing nucleoside triphosphate hydrolases"/>
    <property type="match status" value="1"/>
</dbReference>
<keyword evidence="2 5" id="KW-0235">DNA replication</keyword>
<dbReference type="GO" id="GO:0006260">
    <property type="term" value="P:DNA replication"/>
    <property type="evidence" value="ECO:0007669"/>
    <property type="project" value="UniProtKB-UniRule"/>
</dbReference>
<feature type="binding site" evidence="5">
    <location>
        <position position="205"/>
    </location>
    <ligand>
        <name>ATP</name>
        <dbReference type="ChEBI" id="CHEBI:30616"/>
    </ligand>
</feature>
<dbReference type="PANTHER" id="PTHR10763:SF26">
    <property type="entry name" value="CELL DIVISION CONTROL PROTEIN 6 HOMOLOG"/>
    <property type="match status" value="1"/>
</dbReference>
<comment type="function">
    <text evidence="5">Involved in regulation of DNA replication.</text>
</comment>
<dbReference type="InterPro" id="IPR014277">
    <property type="entry name" value="Orc1/Cdc6_arc"/>
</dbReference>
<dbReference type="GO" id="GO:0051301">
    <property type="term" value="P:cell division"/>
    <property type="evidence" value="ECO:0007669"/>
    <property type="project" value="UniProtKB-KW"/>
</dbReference>
<dbReference type="Gene3D" id="3.40.50.300">
    <property type="entry name" value="P-loop containing nucleotide triphosphate hydrolases"/>
    <property type="match status" value="1"/>
</dbReference>
<dbReference type="InterPro" id="IPR036388">
    <property type="entry name" value="WH-like_DNA-bd_sf"/>
</dbReference>
<dbReference type="SUPFAM" id="SSF46785">
    <property type="entry name" value="Winged helix' DNA-binding domain"/>
    <property type="match status" value="1"/>
</dbReference>
<gene>
    <name evidence="7" type="ORF">MBCUR_07200</name>
</gene>
<dbReference type="GO" id="GO:0005524">
    <property type="term" value="F:ATP binding"/>
    <property type="evidence" value="ECO:0007669"/>
    <property type="project" value="UniProtKB-UniRule"/>
</dbReference>
<evidence type="ECO:0000256" key="1">
    <source>
        <dbReference type="ARBA" id="ARBA00006184"/>
    </source>
</evidence>
<dbReference type="Gene3D" id="1.10.10.10">
    <property type="entry name" value="Winged helix-like DNA-binding domain superfamily/Winged helix DNA-binding domain"/>
    <property type="match status" value="1"/>
</dbReference>
<dbReference type="Pfam" id="PF22703">
    <property type="entry name" value="Cdc6_lid"/>
    <property type="match status" value="1"/>
</dbReference>
<dbReference type="InterPro" id="IPR027417">
    <property type="entry name" value="P-loop_NTPase"/>
</dbReference>